<reference evidence="1" key="1">
    <citation type="submission" date="2022-07" db="EMBL/GenBank/DDBJ databases">
        <title>Chromosome-level genome of Muraenolepis orangiensis.</title>
        <authorList>
            <person name="Kim J."/>
        </authorList>
    </citation>
    <scope>NUCLEOTIDE SEQUENCE</scope>
    <source>
        <strain evidence="1">KU_S4_2022</strain>
        <tissue evidence="1">Muscle</tissue>
    </source>
</reference>
<comment type="caution">
    <text evidence="1">The sequence shown here is derived from an EMBL/GenBank/DDBJ whole genome shotgun (WGS) entry which is preliminary data.</text>
</comment>
<sequence>MNARSKSEGILMRINRFNIQIGARPRRGALAGRLYQSPDPSWPADNRLNSDDGALSSAQSIKSLPGPLNGALRIPTLRYFASLTSPMFY</sequence>
<dbReference type="EMBL" id="JANIIK010000110">
    <property type="protein sequence ID" value="KAJ3596368.1"/>
    <property type="molecule type" value="Genomic_DNA"/>
</dbReference>
<accession>A0A9Q0IFS3</accession>
<protein>
    <submittedName>
        <fullName evidence="1">Uncharacterized protein</fullName>
    </submittedName>
</protein>
<dbReference type="Proteomes" id="UP001148018">
    <property type="component" value="Unassembled WGS sequence"/>
</dbReference>
<name>A0A9Q0IFS3_9TELE</name>
<proteinExistence type="predicted"/>
<dbReference type="AlphaFoldDB" id="A0A9Q0IFS3"/>
<organism evidence="1 2">
    <name type="scientific">Muraenolepis orangiensis</name>
    <name type="common">Patagonian moray cod</name>
    <dbReference type="NCBI Taxonomy" id="630683"/>
    <lineage>
        <taxon>Eukaryota</taxon>
        <taxon>Metazoa</taxon>
        <taxon>Chordata</taxon>
        <taxon>Craniata</taxon>
        <taxon>Vertebrata</taxon>
        <taxon>Euteleostomi</taxon>
        <taxon>Actinopterygii</taxon>
        <taxon>Neopterygii</taxon>
        <taxon>Teleostei</taxon>
        <taxon>Neoteleostei</taxon>
        <taxon>Acanthomorphata</taxon>
        <taxon>Zeiogadaria</taxon>
        <taxon>Gadariae</taxon>
        <taxon>Gadiformes</taxon>
        <taxon>Muraenolepidoidei</taxon>
        <taxon>Muraenolepididae</taxon>
        <taxon>Muraenolepis</taxon>
    </lineage>
</organism>
<keyword evidence="2" id="KW-1185">Reference proteome</keyword>
<evidence type="ECO:0000313" key="1">
    <source>
        <dbReference type="EMBL" id="KAJ3596368.1"/>
    </source>
</evidence>
<gene>
    <name evidence="1" type="ORF">NHX12_002776</name>
</gene>
<evidence type="ECO:0000313" key="2">
    <source>
        <dbReference type="Proteomes" id="UP001148018"/>
    </source>
</evidence>